<dbReference type="EMBL" id="JAAAJB010000191">
    <property type="protein sequence ID" value="KAG0262306.1"/>
    <property type="molecule type" value="Genomic_DNA"/>
</dbReference>
<feature type="region of interest" description="Disordered" evidence="7">
    <location>
        <begin position="335"/>
        <end position="387"/>
    </location>
</feature>
<dbReference type="SUPFAM" id="SSF57903">
    <property type="entry name" value="FYVE/PHD zinc finger"/>
    <property type="match status" value="1"/>
</dbReference>
<gene>
    <name evidence="9" type="ORF">DFQ27_002435</name>
</gene>
<dbReference type="Proteomes" id="UP000807716">
    <property type="component" value="Unassembled WGS sequence"/>
</dbReference>
<feature type="region of interest" description="Disordered" evidence="7">
    <location>
        <begin position="456"/>
        <end position="482"/>
    </location>
</feature>
<reference evidence="9" key="1">
    <citation type="journal article" date="2020" name="Fungal Divers.">
        <title>Resolving the Mortierellaceae phylogeny through synthesis of multi-gene phylogenetics and phylogenomics.</title>
        <authorList>
            <person name="Vandepol N."/>
            <person name="Liber J."/>
            <person name="Desiro A."/>
            <person name="Na H."/>
            <person name="Kennedy M."/>
            <person name="Barry K."/>
            <person name="Grigoriev I.V."/>
            <person name="Miller A.N."/>
            <person name="O'Donnell K."/>
            <person name="Stajich J.E."/>
            <person name="Bonito G."/>
        </authorList>
    </citation>
    <scope>NUCLEOTIDE SEQUENCE</scope>
    <source>
        <strain evidence="9">BC1065</strain>
    </source>
</reference>
<evidence type="ECO:0000256" key="3">
    <source>
        <dbReference type="ARBA" id="ARBA00022771"/>
    </source>
</evidence>
<dbReference type="InterPro" id="IPR019786">
    <property type="entry name" value="Zinc_finger_PHD-type_CS"/>
</dbReference>
<dbReference type="SUPFAM" id="SSF53383">
    <property type="entry name" value="PLP-dependent transferases"/>
    <property type="match status" value="1"/>
</dbReference>
<keyword evidence="5" id="KW-0663">Pyridoxal phosphate</keyword>
<dbReference type="InterPro" id="IPR015421">
    <property type="entry name" value="PyrdxlP-dep_Trfase_major"/>
</dbReference>
<keyword evidence="2" id="KW-0479">Metal-binding</keyword>
<sequence>MFHEAFGLNDFDTDALEQALLESSAHGYLTDLHSRMLRTLTQNRQISFDNWLVYLRREFVKRSPERNPWGDMEDDEPIDYDDLSLETKVMILTNLCEWQLDDPERFRQSLKEDDELSYEWRVMPIGYDSNGRTYWLFDDNRLYRENPPPPPKASKKKAPASTPAKVSKPVPRQGTRRSTRAQKDLIEPENDVELEFIPPPTTEGVDWEPLCVTRQEWEEFAAVFKRSKHPEEKALYTVVNYDILPKVLEDLMTKEKERQKLEAVANRKRSSRIVIRELEIQEKARLEAIRQQELAEAAERRKRELRERREDRERLQQDHLREQRLKEREERLKARETVVRQQHERKLQQHLKEAKAREDRINRRLNGSGIKEGSEGSSTREPSQDVEEEESWVFDCVCGVFGTNLDDGELMIACNKCNVWQHVACLKQDYAEQGKKQVDWEKVDFICQRCQKKAEERKRRREQKKLNGSASATDSRDSSMEIRTPQANGMDVEMKPVTPQPIQPSIHSLPSAAPFKYQQHHVPIVPTSHSTDATKAAQHSLPLAMPVYRRTLHTMLTERRLPLIIITTSISRQSMAHRLGMPHQVVSRWLMLLHILAIINKPLILGIPSRIRTCGSPASTDIHQHKSRHKAISLHIQPPIPRPNMLLMVMVFKNKLQNLSQRTLENISKPNVMLDGLVRVNSHRYDASTNPKGIVNMSVAENRLMADDLVEIMGPVNTVNPLLFGYGESPTGSKQLRKNLAENVFNRYFNPHEKVHEDHIVVSAGCSAVIDNFTFVACDPGDGILITTPYYGGFNTDVEAKSKAKVIAVHLEDQNPFTTDSLQTMQNAIDKAEASGTRVRVMILSNPHNPLGRTFSIEMIQGFLRLAGRNKIHVVFDEIYALSVFDHLLTGQAKEEQGKCEPFISVLSLPNIEDYCPKELVHVAYGMSKDFCLNGFRVGCLLSPWNKEFIEGYKSIAVFTWIASTTDAMCTHLLSDPDVIERFTKTNQERLAESYTVAADFLRAHKIPFVPAQAGHFLWMDLRQFIPPALTALAQQGDREAEFKLWHAMLDEGVGLNLGLVFTERTVGFFRMTFSLPVPMLKLGLERMMRAIERVSRE</sequence>
<dbReference type="OrthoDB" id="7042322at2759"/>
<comment type="subcellular location">
    <subcellularLocation>
        <location evidence="1">Nucleus</location>
    </subcellularLocation>
</comment>
<dbReference type="AlphaFoldDB" id="A0A9P6U6Y5"/>
<dbReference type="InterPro" id="IPR019787">
    <property type="entry name" value="Znf_PHD-finger"/>
</dbReference>
<keyword evidence="4" id="KW-0862">Zinc</keyword>
<dbReference type="GO" id="GO:0008270">
    <property type="term" value="F:zinc ion binding"/>
    <property type="evidence" value="ECO:0007669"/>
    <property type="project" value="UniProtKB-KW"/>
</dbReference>
<evidence type="ECO:0000313" key="9">
    <source>
        <dbReference type="EMBL" id="KAG0262306.1"/>
    </source>
</evidence>
<feature type="region of interest" description="Disordered" evidence="7">
    <location>
        <begin position="145"/>
        <end position="184"/>
    </location>
</feature>
<dbReference type="SMART" id="SM00249">
    <property type="entry name" value="PHD"/>
    <property type="match status" value="1"/>
</dbReference>
<dbReference type="GO" id="GO:0006520">
    <property type="term" value="P:amino acid metabolic process"/>
    <property type="evidence" value="ECO:0007669"/>
    <property type="project" value="TreeGrafter"/>
</dbReference>
<dbReference type="PANTHER" id="PTHR43795:SF39">
    <property type="entry name" value="AMINOTRANSFERASE CLASS I_CLASSII DOMAIN-CONTAINING PROTEIN"/>
    <property type="match status" value="1"/>
</dbReference>
<dbReference type="InterPro" id="IPR015422">
    <property type="entry name" value="PyrdxlP-dep_Trfase_small"/>
</dbReference>
<keyword evidence="10" id="KW-1185">Reference proteome</keyword>
<feature type="compositionally biased region" description="Basic and acidic residues" evidence="7">
    <location>
        <begin position="335"/>
        <end position="362"/>
    </location>
</feature>
<dbReference type="Gene3D" id="3.30.40.10">
    <property type="entry name" value="Zinc/RING finger domain, C3HC4 (zinc finger)"/>
    <property type="match status" value="1"/>
</dbReference>
<dbReference type="Pfam" id="PF00628">
    <property type="entry name" value="PHD"/>
    <property type="match status" value="1"/>
</dbReference>
<dbReference type="PROSITE" id="PS50827">
    <property type="entry name" value="DDT"/>
    <property type="match status" value="1"/>
</dbReference>
<feature type="compositionally biased region" description="Low complexity" evidence="7">
    <location>
        <begin position="159"/>
        <end position="169"/>
    </location>
</feature>
<feature type="domain" description="DDT" evidence="8">
    <location>
        <begin position="1"/>
        <end position="46"/>
    </location>
</feature>
<keyword evidence="6" id="KW-0539">Nucleus</keyword>
<dbReference type="InterPro" id="IPR004839">
    <property type="entry name" value="Aminotransferase_I/II_large"/>
</dbReference>
<dbReference type="InterPro" id="IPR013083">
    <property type="entry name" value="Znf_RING/FYVE/PHD"/>
</dbReference>
<dbReference type="GO" id="GO:0030170">
    <property type="term" value="F:pyridoxal phosphate binding"/>
    <property type="evidence" value="ECO:0007669"/>
    <property type="project" value="InterPro"/>
</dbReference>
<accession>A0A9P6U6Y5</accession>
<evidence type="ECO:0000256" key="5">
    <source>
        <dbReference type="ARBA" id="ARBA00022898"/>
    </source>
</evidence>
<dbReference type="Gene3D" id="3.40.640.10">
    <property type="entry name" value="Type I PLP-dependent aspartate aminotransferase-like (Major domain)"/>
    <property type="match status" value="1"/>
</dbReference>
<dbReference type="InterPro" id="IPR015424">
    <property type="entry name" value="PyrdxlP-dep_Trfase"/>
</dbReference>
<evidence type="ECO:0000256" key="1">
    <source>
        <dbReference type="ARBA" id="ARBA00004123"/>
    </source>
</evidence>
<dbReference type="PRINTS" id="PR00753">
    <property type="entry name" value="ACCSYNTHASE"/>
</dbReference>
<dbReference type="Gene3D" id="3.90.1150.10">
    <property type="entry name" value="Aspartate Aminotransferase, domain 1"/>
    <property type="match status" value="1"/>
</dbReference>
<evidence type="ECO:0000256" key="6">
    <source>
        <dbReference type="ARBA" id="ARBA00023242"/>
    </source>
</evidence>
<evidence type="ECO:0000256" key="2">
    <source>
        <dbReference type="ARBA" id="ARBA00022723"/>
    </source>
</evidence>
<evidence type="ECO:0000313" key="10">
    <source>
        <dbReference type="Proteomes" id="UP000807716"/>
    </source>
</evidence>
<evidence type="ECO:0000259" key="8">
    <source>
        <dbReference type="PROSITE" id="PS50827"/>
    </source>
</evidence>
<name>A0A9P6U6Y5_9FUNG</name>
<dbReference type="PROSITE" id="PS01359">
    <property type="entry name" value="ZF_PHD_1"/>
    <property type="match status" value="1"/>
</dbReference>
<dbReference type="CDD" id="cd00609">
    <property type="entry name" value="AAT_like"/>
    <property type="match status" value="1"/>
</dbReference>
<evidence type="ECO:0000256" key="4">
    <source>
        <dbReference type="ARBA" id="ARBA00022833"/>
    </source>
</evidence>
<dbReference type="InterPro" id="IPR018501">
    <property type="entry name" value="DDT_dom"/>
</dbReference>
<dbReference type="GO" id="GO:0008483">
    <property type="term" value="F:transaminase activity"/>
    <property type="evidence" value="ECO:0007669"/>
    <property type="project" value="TreeGrafter"/>
</dbReference>
<protein>
    <recommendedName>
        <fullName evidence="8">DDT domain-containing protein</fullName>
    </recommendedName>
</protein>
<dbReference type="InterPro" id="IPR050478">
    <property type="entry name" value="Ethylene_sulfur-biosynth"/>
</dbReference>
<keyword evidence="3" id="KW-0863">Zinc-finger</keyword>
<proteinExistence type="predicted"/>
<dbReference type="Pfam" id="PF00155">
    <property type="entry name" value="Aminotran_1_2"/>
    <property type="match status" value="1"/>
</dbReference>
<dbReference type="InterPro" id="IPR001965">
    <property type="entry name" value="Znf_PHD"/>
</dbReference>
<dbReference type="InterPro" id="IPR011011">
    <property type="entry name" value="Znf_FYVE_PHD"/>
</dbReference>
<dbReference type="PANTHER" id="PTHR43795">
    <property type="entry name" value="BIFUNCTIONAL ASPARTATE AMINOTRANSFERASE AND GLUTAMATE/ASPARTATE-PREPHENATE AMINOTRANSFERASE-RELATED"/>
    <property type="match status" value="1"/>
</dbReference>
<evidence type="ECO:0000256" key="7">
    <source>
        <dbReference type="SAM" id="MobiDB-lite"/>
    </source>
</evidence>
<organism evidence="9 10">
    <name type="scientific">Actinomortierella ambigua</name>
    <dbReference type="NCBI Taxonomy" id="1343610"/>
    <lineage>
        <taxon>Eukaryota</taxon>
        <taxon>Fungi</taxon>
        <taxon>Fungi incertae sedis</taxon>
        <taxon>Mucoromycota</taxon>
        <taxon>Mortierellomycotina</taxon>
        <taxon>Mortierellomycetes</taxon>
        <taxon>Mortierellales</taxon>
        <taxon>Mortierellaceae</taxon>
        <taxon>Actinomortierella</taxon>
    </lineage>
</organism>
<dbReference type="GO" id="GO:0005634">
    <property type="term" value="C:nucleus"/>
    <property type="evidence" value="ECO:0007669"/>
    <property type="project" value="UniProtKB-SubCell"/>
</dbReference>
<comment type="caution">
    <text evidence="9">The sequence shown here is derived from an EMBL/GenBank/DDBJ whole genome shotgun (WGS) entry which is preliminary data.</text>
</comment>
<feature type="compositionally biased region" description="Low complexity" evidence="7">
    <location>
        <begin position="367"/>
        <end position="377"/>
    </location>
</feature>